<name>A0A834MIF2_RHYFE</name>
<accession>A0A834MIF2</accession>
<protein>
    <submittedName>
        <fullName evidence="1">Uncharacterized protein</fullName>
    </submittedName>
</protein>
<comment type="caution">
    <text evidence="1">The sequence shown here is derived from an EMBL/GenBank/DDBJ whole genome shotgun (WGS) entry which is preliminary data.</text>
</comment>
<evidence type="ECO:0000313" key="2">
    <source>
        <dbReference type="Proteomes" id="UP000625711"/>
    </source>
</evidence>
<dbReference type="Proteomes" id="UP000625711">
    <property type="component" value="Unassembled WGS sequence"/>
</dbReference>
<sequence length="75" mass="8342">MKHVPAGRRIVNFLTGMHEDAVSDKLKQSGGPLDTPTGLFRAQNRENIRGDLSQFWTVFVGQSNESVVGRVVFNQ</sequence>
<dbReference type="AlphaFoldDB" id="A0A834MIF2"/>
<proteinExistence type="predicted"/>
<reference evidence="1" key="1">
    <citation type="submission" date="2020-08" db="EMBL/GenBank/DDBJ databases">
        <title>Genome sequencing and assembly of the red palm weevil Rhynchophorus ferrugineus.</title>
        <authorList>
            <person name="Dias G.B."/>
            <person name="Bergman C.M."/>
            <person name="Manee M."/>
        </authorList>
    </citation>
    <scope>NUCLEOTIDE SEQUENCE</scope>
    <source>
        <strain evidence="1">AA-2017</strain>
        <tissue evidence="1">Whole larva</tissue>
    </source>
</reference>
<gene>
    <name evidence="1" type="ORF">GWI33_017389</name>
</gene>
<organism evidence="1 2">
    <name type="scientific">Rhynchophorus ferrugineus</name>
    <name type="common">Red palm weevil</name>
    <name type="synonym">Curculio ferrugineus</name>
    <dbReference type="NCBI Taxonomy" id="354439"/>
    <lineage>
        <taxon>Eukaryota</taxon>
        <taxon>Metazoa</taxon>
        <taxon>Ecdysozoa</taxon>
        <taxon>Arthropoda</taxon>
        <taxon>Hexapoda</taxon>
        <taxon>Insecta</taxon>
        <taxon>Pterygota</taxon>
        <taxon>Neoptera</taxon>
        <taxon>Endopterygota</taxon>
        <taxon>Coleoptera</taxon>
        <taxon>Polyphaga</taxon>
        <taxon>Cucujiformia</taxon>
        <taxon>Curculionidae</taxon>
        <taxon>Dryophthorinae</taxon>
        <taxon>Rhynchophorus</taxon>
    </lineage>
</organism>
<keyword evidence="2" id="KW-1185">Reference proteome</keyword>
<dbReference type="EMBL" id="JAACXV010000065">
    <property type="protein sequence ID" value="KAF7284908.1"/>
    <property type="molecule type" value="Genomic_DNA"/>
</dbReference>
<evidence type="ECO:0000313" key="1">
    <source>
        <dbReference type="EMBL" id="KAF7284908.1"/>
    </source>
</evidence>